<sequence length="48" mass="5411">MLSWLQRGVQDPVAEEGRRREIWLQKRGGAKRFGCGRGAAQRGGCRLL</sequence>
<comment type="caution">
    <text evidence="1">The sequence shown here is derived from an EMBL/GenBank/DDBJ whole genome shotgun (WGS) entry which is preliminary data.</text>
</comment>
<evidence type="ECO:0000313" key="2">
    <source>
        <dbReference type="Proteomes" id="UP001054252"/>
    </source>
</evidence>
<dbReference type="EMBL" id="BPVZ01001493">
    <property type="protein sequence ID" value="GKV53540.1"/>
    <property type="molecule type" value="Genomic_DNA"/>
</dbReference>
<protein>
    <submittedName>
        <fullName evidence="1">Uncharacterized protein</fullName>
    </submittedName>
</protein>
<proteinExistence type="predicted"/>
<organism evidence="1 2">
    <name type="scientific">Rubroshorea leprosula</name>
    <dbReference type="NCBI Taxonomy" id="152421"/>
    <lineage>
        <taxon>Eukaryota</taxon>
        <taxon>Viridiplantae</taxon>
        <taxon>Streptophyta</taxon>
        <taxon>Embryophyta</taxon>
        <taxon>Tracheophyta</taxon>
        <taxon>Spermatophyta</taxon>
        <taxon>Magnoliopsida</taxon>
        <taxon>eudicotyledons</taxon>
        <taxon>Gunneridae</taxon>
        <taxon>Pentapetalae</taxon>
        <taxon>rosids</taxon>
        <taxon>malvids</taxon>
        <taxon>Malvales</taxon>
        <taxon>Dipterocarpaceae</taxon>
        <taxon>Rubroshorea</taxon>
    </lineage>
</organism>
<reference evidence="1 2" key="1">
    <citation type="journal article" date="2021" name="Commun. Biol.">
        <title>The genome of Shorea leprosula (Dipterocarpaceae) highlights the ecological relevance of drought in aseasonal tropical rainforests.</title>
        <authorList>
            <person name="Ng K.K.S."/>
            <person name="Kobayashi M.J."/>
            <person name="Fawcett J.A."/>
            <person name="Hatakeyama M."/>
            <person name="Paape T."/>
            <person name="Ng C.H."/>
            <person name="Ang C.C."/>
            <person name="Tnah L.H."/>
            <person name="Lee C.T."/>
            <person name="Nishiyama T."/>
            <person name="Sese J."/>
            <person name="O'Brien M.J."/>
            <person name="Copetti D."/>
            <person name="Mohd Noor M.I."/>
            <person name="Ong R.C."/>
            <person name="Putra M."/>
            <person name="Sireger I.Z."/>
            <person name="Indrioko S."/>
            <person name="Kosugi Y."/>
            <person name="Izuno A."/>
            <person name="Isagi Y."/>
            <person name="Lee S.L."/>
            <person name="Shimizu K.K."/>
        </authorList>
    </citation>
    <scope>NUCLEOTIDE SEQUENCE [LARGE SCALE GENOMIC DNA]</scope>
    <source>
        <strain evidence="1">214</strain>
    </source>
</reference>
<gene>
    <name evidence="1" type="ORF">SLEP1_g60061</name>
</gene>
<name>A0AAV5MVJ5_9ROSI</name>
<dbReference type="Proteomes" id="UP001054252">
    <property type="component" value="Unassembled WGS sequence"/>
</dbReference>
<keyword evidence="2" id="KW-1185">Reference proteome</keyword>
<accession>A0AAV5MVJ5</accession>
<dbReference type="AlphaFoldDB" id="A0AAV5MVJ5"/>
<evidence type="ECO:0000313" key="1">
    <source>
        <dbReference type="EMBL" id="GKV53540.1"/>
    </source>
</evidence>